<dbReference type="Gene3D" id="3.10.350.10">
    <property type="entry name" value="LysM domain"/>
    <property type="match status" value="1"/>
</dbReference>
<dbReference type="Proteomes" id="UP000632154">
    <property type="component" value="Unassembled WGS sequence"/>
</dbReference>
<evidence type="ECO:0000256" key="2">
    <source>
        <dbReference type="SAM" id="SignalP"/>
    </source>
</evidence>
<accession>A0ABQ3K8L5</accession>
<protein>
    <submittedName>
        <fullName evidence="4">Peptidase M23</fullName>
    </submittedName>
</protein>
<dbReference type="CDD" id="cd12797">
    <property type="entry name" value="M23_peptidase"/>
    <property type="match status" value="1"/>
</dbReference>
<dbReference type="RefSeq" id="WP_189643352.1">
    <property type="nucleotide sequence ID" value="NZ_BNAL01000022.1"/>
</dbReference>
<feature type="region of interest" description="Disordered" evidence="1">
    <location>
        <begin position="67"/>
        <end position="94"/>
    </location>
</feature>
<feature type="signal peptide" evidence="2">
    <location>
        <begin position="1"/>
        <end position="18"/>
    </location>
</feature>
<keyword evidence="2" id="KW-0732">Signal</keyword>
<sequence length="358" mass="37523">MKRAAALTALLLFSPALAASYTVQPGDTLWRIAQANGTTVTALQTANGLSGSALSVGQVLQLPGTAAATPVSPAAPNPASSTATSPTSGASLPGVQVQAPARVKEGDAFVLRLSGQNAGRVRVRFPSELDEDVRRPNEWLSPVQVGGQWAVLGRVVLGQSAPVRFEVELDGQSSAGQVPVGPLGQPVQNLNMPASIAAVLQDPRRAEETAAVEKAYELRGAPMWTEPFANAIANGRRSSGFGQPRRERAGAKINYHYGMDYSAPKGTRVQAVNLGRVVLAANYPVRGGLVVLDHGAGLLSLYFHLSKIDVKPGQSVSRGQKIGEVGSTGYSTGPHLHLEMRLRGEAVDPARWVGNLLP</sequence>
<dbReference type="InterPro" id="IPR011055">
    <property type="entry name" value="Dup_hybrid_motif"/>
</dbReference>
<dbReference type="EMBL" id="BNAL01000022">
    <property type="protein sequence ID" value="GHG05727.1"/>
    <property type="molecule type" value="Genomic_DNA"/>
</dbReference>
<feature type="chain" id="PRO_5047124958" evidence="2">
    <location>
        <begin position="19"/>
        <end position="358"/>
    </location>
</feature>
<dbReference type="InterPro" id="IPR016047">
    <property type="entry name" value="M23ase_b-sheet_dom"/>
</dbReference>
<comment type="caution">
    <text evidence="4">The sequence shown here is derived from an EMBL/GenBank/DDBJ whole genome shotgun (WGS) entry which is preliminary data.</text>
</comment>
<dbReference type="SMART" id="SM00257">
    <property type="entry name" value="LysM"/>
    <property type="match status" value="1"/>
</dbReference>
<proteinExistence type="predicted"/>
<evidence type="ECO:0000313" key="4">
    <source>
        <dbReference type="EMBL" id="GHG05727.1"/>
    </source>
</evidence>
<dbReference type="InterPro" id="IPR018392">
    <property type="entry name" value="LysM"/>
</dbReference>
<dbReference type="SUPFAM" id="SSF51261">
    <property type="entry name" value="Duplicated hybrid motif"/>
    <property type="match status" value="1"/>
</dbReference>
<reference evidence="5" key="1">
    <citation type="journal article" date="2019" name="Int. J. Syst. Evol. Microbiol.">
        <title>The Global Catalogue of Microorganisms (GCM) 10K type strain sequencing project: providing services to taxonomists for standard genome sequencing and annotation.</title>
        <authorList>
            <consortium name="The Broad Institute Genomics Platform"/>
            <consortium name="The Broad Institute Genome Sequencing Center for Infectious Disease"/>
            <person name="Wu L."/>
            <person name="Ma J."/>
        </authorList>
    </citation>
    <scope>NUCLEOTIDE SEQUENCE [LARGE SCALE GENOMIC DNA]</scope>
    <source>
        <strain evidence="5">CGMCC 1.18439</strain>
    </source>
</reference>
<organism evidence="4 5">
    <name type="scientific">Deinococcus piscis</name>
    <dbReference type="NCBI Taxonomy" id="394230"/>
    <lineage>
        <taxon>Bacteria</taxon>
        <taxon>Thermotogati</taxon>
        <taxon>Deinococcota</taxon>
        <taxon>Deinococci</taxon>
        <taxon>Deinococcales</taxon>
        <taxon>Deinococcaceae</taxon>
        <taxon>Deinococcus</taxon>
    </lineage>
</organism>
<evidence type="ECO:0000256" key="1">
    <source>
        <dbReference type="SAM" id="MobiDB-lite"/>
    </source>
</evidence>
<dbReference type="SUPFAM" id="SSF54106">
    <property type="entry name" value="LysM domain"/>
    <property type="match status" value="1"/>
</dbReference>
<dbReference type="PANTHER" id="PTHR21666">
    <property type="entry name" value="PEPTIDASE-RELATED"/>
    <property type="match status" value="1"/>
</dbReference>
<evidence type="ECO:0000259" key="3">
    <source>
        <dbReference type="PROSITE" id="PS51782"/>
    </source>
</evidence>
<dbReference type="Pfam" id="PF01476">
    <property type="entry name" value="LysM"/>
    <property type="match status" value="1"/>
</dbReference>
<feature type="compositionally biased region" description="Low complexity" evidence="1">
    <location>
        <begin position="67"/>
        <end position="91"/>
    </location>
</feature>
<dbReference type="InterPro" id="IPR036779">
    <property type="entry name" value="LysM_dom_sf"/>
</dbReference>
<feature type="domain" description="LysM" evidence="3">
    <location>
        <begin position="19"/>
        <end position="62"/>
    </location>
</feature>
<dbReference type="InterPro" id="IPR050570">
    <property type="entry name" value="Cell_wall_metabolism_enzyme"/>
</dbReference>
<dbReference type="PANTHER" id="PTHR21666:SF287">
    <property type="entry name" value="CYTOPLASMIC MEMBRANE PROTEIN"/>
    <property type="match status" value="1"/>
</dbReference>
<evidence type="ECO:0000313" key="5">
    <source>
        <dbReference type="Proteomes" id="UP000632154"/>
    </source>
</evidence>
<gene>
    <name evidence="4" type="ORF">GCM10017783_17880</name>
</gene>
<dbReference type="PROSITE" id="PS51782">
    <property type="entry name" value="LYSM"/>
    <property type="match status" value="1"/>
</dbReference>
<dbReference type="Pfam" id="PF01551">
    <property type="entry name" value="Peptidase_M23"/>
    <property type="match status" value="1"/>
</dbReference>
<dbReference type="Gene3D" id="2.70.70.10">
    <property type="entry name" value="Glucose Permease (Domain IIA)"/>
    <property type="match status" value="1"/>
</dbReference>
<keyword evidence="5" id="KW-1185">Reference proteome</keyword>
<dbReference type="CDD" id="cd00118">
    <property type="entry name" value="LysM"/>
    <property type="match status" value="1"/>
</dbReference>
<name>A0ABQ3K8L5_9DEIO</name>